<dbReference type="InterPro" id="IPR050065">
    <property type="entry name" value="GlmU-like"/>
</dbReference>
<dbReference type="NCBIfam" id="TIGR03991">
    <property type="entry name" value="alt_bact_glmU"/>
    <property type="match status" value="1"/>
</dbReference>
<gene>
    <name evidence="3" type="ORF">C3F09_00425</name>
</gene>
<comment type="caution">
    <text evidence="3">The sequence shown here is derived from an EMBL/GenBank/DDBJ whole genome shotgun (WGS) entry which is preliminary data.</text>
</comment>
<reference evidence="3 4" key="1">
    <citation type="journal article" date="2018" name="ISME J.">
        <title>A methanotrophic archaeon couples anaerobic oxidation of methane to Fe(III) reduction.</title>
        <authorList>
            <person name="Cai C."/>
            <person name="Leu A.O."/>
            <person name="Xie G.J."/>
            <person name="Guo J."/>
            <person name="Feng Y."/>
            <person name="Zhao J.X."/>
            <person name="Tyson G.W."/>
            <person name="Yuan Z."/>
            <person name="Hu S."/>
        </authorList>
    </citation>
    <scope>NUCLEOTIDE SEQUENCE [LARGE SCALE GENOMIC DNA]</scope>
    <source>
        <strain evidence="3">FeB_12</strain>
    </source>
</reference>
<name>A0A855X4U0_9BACT</name>
<proteinExistence type="predicted"/>
<evidence type="ECO:0000256" key="1">
    <source>
        <dbReference type="ARBA" id="ARBA00022679"/>
    </source>
</evidence>
<dbReference type="Proteomes" id="UP000250918">
    <property type="component" value="Unassembled WGS sequence"/>
</dbReference>
<dbReference type="EMBL" id="PQAP01000001">
    <property type="protein sequence ID" value="PWB76468.1"/>
    <property type="molecule type" value="Genomic_DNA"/>
</dbReference>
<dbReference type="InterPro" id="IPR023917">
    <property type="entry name" value="Bifunctiontional_GlmU_bac-type"/>
</dbReference>
<organism evidence="3 4">
    <name type="scientific">candidate division GN15 bacterium</name>
    <dbReference type="NCBI Taxonomy" id="2072418"/>
    <lineage>
        <taxon>Bacteria</taxon>
        <taxon>candidate division GN15</taxon>
    </lineage>
</organism>
<feature type="non-terminal residue" evidence="3">
    <location>
        <position position="1"/>
    </location>
</feature>
<sequence length="357" mass="38449">PVGIVKREGGNDVLFLNGRIRSYGDLPKLVNESRLSTVFKCQGEIAGVLFKVDTFQPVPVLATHQEYLREFQANKNDIPEFDTTATLYNHLWEMVADIESMVTEDITLLKASSKLAGEARVQSGAYLVSPGQVYLGDGVEVYPGSVIDASRGPVLIGPNTRIESHAAVHGPCFVGANSVVLAGKISQCSVGPTCRVGGELEESILHSYVNKYHAGFIGHSCVGSWVNFGAMTTNSDLKNNYSSIRVSVGGKMIDTGAIKVGSFIGDHTKFGIGTLLNTGINIGVCCNIFGGGLTSDKEIPSFRWGNTDRFHSYALDKALETAQRTAERRHVTLALHEIELLKIISQNGLTSSGALTW</sequence>
<evidence type="ECO:0008006" key="5">
    <source>
        <dbReference type="Google" id="ProtNLM"/>
    </source>
</evidence>
<dbReference type="GO" id="GO:0016779">
    <property type="term" value="F:nucleotidyltransferase activity"/>
    <property type="evidence" value="ECO:0007669"/>
    <property type="project" value="UniProtKB-ARBA"/>
</dbReference>
<dbReference type="PANTHER" id="PTHR43584:SF9">
    <property type="entry name" value="TRANSFERASE HEXAPEPTIDE REPEAT CONTAINING PROTEIN"/>
    <property type="match status" value="1"/>
</dbReference>
<dbReference type="GO" id="GO:0016746">
    <property type="term" value="F:acyltransferase activity"/>
    <property type="evidence" value="ECO:0007669"/>
    <property type="project" value="UniProtKB-KW"/>
</dbReference>
<dbReference type="InterPro" id="IPR011004">
    <property type="entry name" value="Trimer_LpxA-like_sf"/>
</dbReference>
<dbReference type="Gene3D" id="2.160.10.10">
    <property type="entry name" value="Hexapeptide repeat proteins"/>
    <property type="match status" value="1"/>
</dbReference>
<dbReference type="PANTHER" id="PTHR43584">
    <property type="entry name" value="NUCLEOTIDYL TRANSFERASE"/>
    <property type="match status" value="1"/>
</dbReference>
<protein>
    <recommendedName>
        <fullName evidence="5">Glucose-1-phosphate thymidylyltransferase</fullName>
    </recommendedName>
</protein>
<evidence type="ECO:0000313" key="4">
    <source>
        <dbReference type="Proteomes" id="UP000250918"/>
    </source>
</evidence>
<evidence type="ECO:0000256" key="2">
    <source>
        <dbReference type="ARBA" id="ARBA00023315"/>
    </source>
</evidence>
<dbReference type="SUPFAM" id="SSF51161">
    <property type="entry name" value="Trimeric LpxA-like enzymes"/>
    <property type="match status" value="1"/>
</dbReference>
<keyword evidence="1" id="KW-0808">Transferase</keyword>
<accession>A0A855X4U0</accession>
<dbReference type="AlphaFoldDB" id="A0A855X4U0"/>
<evidence type="ECO:0000313" key="3">
    <source>
        <dbReference type="EMBL" id="PWB76468.1"/>
    </source>
</evidence>
<keyword evidence="2" id="KW-0012">Acyltransferase</keyword>